<gene>
    <name evidence="2" type="ORF">GCM10023209_01760</name>
</gene>
<dbReference type="EMBL" id="BAABHW010000001">
    <property type="protein sequence ID" value="GAA5064861.1"/>
    <property type="molecule type" value="Genomic_DNA"/>
</dbReference>
<comment type="caution">
    <text evidence="2">The sequence shown here is derived from an EMBL/GenBank/DDBJ whole genome shotgun (WGS) entry which is preliminary data.</text>
</comment>
<evidence type="ECO:0000259" key="1">
    <source>
        <dbReference type="SMART" id="SM00849"/>
    </source>
</evidence>
<dbReference type="InterPro" id="IPR036866">
    <property type="entry name" value="RibonucZ/Hydroxyglut_hydro"/>
</dbReference>
<dbReference type="SUPFAM" id="SSF56281">
    <property type="entry name" value="Metallo-hydrolase/oxidoreductase"/>
    <property type="match status" value="1"/>
</dbReference>
<dbReference type="Gene3D" id="3.60.15.10">
    <property type="entry name" value="Ribonuclease Z/Hydroxyacylglutathione hydrolase-like"/>
    <property type="match status" value="1"/>
</dbReference>
<dbReference type="Proteomes" id="UP001499910">
    <property type="component" value="Unassembled WGS sequence"/>
</dbReference>
<dbReference type="PANTHER" id="PTHR15032:SF36">
    <property type="entry name" value="METALLO-BETA-LACTAMASE DOMAIN-CONTAINING PROTEIN"/>
    <property type="match status" value="1"/>
</dbReference>
<dbReference type="PANTHER" id="PTHR15032">
    <property type="entry name" value="N-ACYL-PHOSPHATIDYLETHANOLAMINE-HYDROLYZING PHOSPHOLIPASE D"/>
    <property type="match status" value="1"/>
</dbReference>
<protein>
    <recommendedName>
        <fullName evidence="1">Metallo-beta-lactamase domain-containing protein</fullName>
    </recommendedName>
</protein>
<organism evidence="2 3">
    <name type="scientific">[Roseibacterium] beibuensis</name>
    <dbReference type="NCBI Taxonomy" id="1193142"/>
    <lineage>
        <taxon>Bacteria</taxon>
        <taxon>Pseudomonadati</taxon>
        <taxon>Pseudomonadota</taxon>
        <taxon>Alphaproteobacteria</taxon>
        <taxon>Rhodobacterales</taxon>
        <taxon>Roseobacteraceae</taxon>
        <taxon>Roseicyclus</taxon>
    </lineage>
</organism>
<reference evidence="3" key="1">
    <citation type="journal article" date="2019" name="Int. J. Syst. Evol. Microbiol.">
        <title>The Global Catalogue of Microorganisms (GCM) 10K type strain sequencing project: providing services to taxonomists for standard genome sequencing and annotation.</title>
        <authorList>
            <consortium name="The Broad Institute Genomics Platform"/>
            <consortium name="The Broad Institute Genome Sequencing Center for Infectious Disease"/>
            <person name="Wu L."/>
            <person name="Ma J."/>
        </authorList>
    </citation>
    <scope>NUCLEOTIDE SEQUENCE [LARGE SCALE GENOMIC DNA]</scope>
    <source>
        <strain evidence="3">JCM 18015</strain>
    </source>
</reference>
<feature type="domain" description="Metallo-beta-lactamase" evidence="1">
    <location>
        <begin position="12"/>
        <end position="219"/>
    </location>
</feature>
<dbReference type="InterPro" id="IPR001279">
    <property type="entry name" value="Metallo-B-lactamas"/>
</dbReference>
<name>A0ABP9KS74_9RHOB</name>
<evidence type="ECO:0000313" key="2">
    <source>
        <dbReference type="EMBL" id="GAA5064861.1"/>
    </source>
</evidence>
<proteinExistence type="predicted"/>
<accession>A0ABP9KS74</accession>
<dbReference type="Pfam" id="PF12706">
    <property type="entry name" value="Lactamase_B_2"/>
    <property type="match status" value="1"/>
</dbReference>
<sequence length="261" mass="27628">MAWRDGTVTWLGHASLLVRQAGQSILIDPVLDTSDEGWIALLRRVGAPADLSGLDRLDAVLITHDHRDHFDISSLAMLAARFPEARLILPRDAALRAALPFASVARVDPWQDLRIGALHVTALPVVHHGSSPVFAGVGPRSLALGYALRGGGRAVLAAGDTGLGPVFNEIGARLGPFDLAMVPIASGDPASVFGHMHASPEDAVTIATRLRARRAMPIHWGMFPVIRVSHGPVVDRFVTAAQAADMPTIVLPVGGTVPIRP</sequence>
<keyword evidence="3" id="KW-1185">Reference proteome</keyword>
<evidence type="ECO:0000313" key="3">
    <source>
        <dbReference type="Proteomes" id="UP001499910"/>
    </source>
</evidence>
<dbReference type="SMART" id="SM00849">
    <property type="entry name" value="Lactamase_B"/>
    <property type="match status" value="1"/>
</dbReference>